<accession>A0ABY5S4G3</accession>
<geneLocation type="plasmid" evidence="1 2">
    <name>pR24_3</name>
</geneLocation>
<dbReference type="Pfam" id="PF07751">
    <property type="entry name" value="Abi_2"/>
    <property type="match status" value="1"/>
</dbReference>
<dbReference type="RefSeq" id="WP_259061134.1">
    <property type="nucleotide sequence ID" value="NZ_CP102848.1"/>
</dbReference>
<dbReference type="Proteomes" id="UP001017257">
    <property type="component" value="Plasmid pR24_3"/>
</dbReference>
<keyword evidence="1" id="KW-0614">Plasmid</keyword>
<dbReference type="PIRSF" id="PIRSF034934">
    <property type="entry name" value="AbiF_AbiD"/>
    <property type="match status" value="1"/>
</dbReference>
<protein>
    <submittedName>
        <fullName evidence="1">Abi family protein</fullName>
    </submittedName>
</protein>
<evidence type="ECO:0000313" key="2">
    <source>
        <dbReference type="Proteomes" id="UP001017257"/>
    </source>
</evidence>
<sequence length="301" mass="34788">MNVTDEPRAIQYLERMGYYRLSGYWYPFRQSRLITGADGRPTTQIIDQFRQGTEFRHVVELYVFDKRLRLLFLDAIERIEVALRVDVALLLGARDPSAHRNPKELHGHFAAKINPRTGDTNHKAWLARLDENERRSREDFVKHFRAKYSSDLPIWIAIELWDFGMLSTFLSGMKVADQDAIAAKYNIPRRELLTSWMRAINHIRNICAHHSRLWNCSPSDQPKPPRAGEIPLLDHLANDTFAQTRLYAVAAVIQFLLRRINPTTSWATRLNEHFASFPQAPGIAPGQSGFPASWETLPLWT</sequence>
<reference evidence="1" key="1">
    <citation type="submission" date="2022-08" db="EMBL/GenBank/DDBJ databases">
        <title>Microvirga terrae sp. nov., isolated from soil.</title>
        <authorList>
            <person name="Kim K.H."/>
            <person name="Seo Y.L."/>
            <person name="Kim J.M."/>
            <person name="Lee J.K."/>
            <person name="Han D.M."/>
            <person name="Jeon C.O."/>
        </authorList>
    </citation>
    <scope>NUCLEOTIDE SEQUENCE</scope>
    <source>
        <strain evidence="1">R24</strain>
        <plasmid evidence="1">pR24_3</plasmid>
    </source>
</reference>
<dbReference type="EMBL" id="CP102848">
    <property type="protein sequence ID" value="UVF22852.1"/>
    <property type="molecule type" value="Genomic_DNA"/>
</dbReference>
<proteinExistence type="predicted"/>
<dbReference type="InterPro" id="IPR017034">
    <property type="entry name" value="Abi_system_AbiD/AbiF"/>
</dbReference>
<name>A0ABY5S4G3_9HYPH</name>
<organism evidence="1 2">
    <name type="scientific">Microvirga terrae</name>
    <dbReference type="NCBI Taxonomy" id="2740529"/>
    <lineage>
        <taxon>Bacteria</taxon>
        <taxon>Pseudomonadati</taxon>
        <taxon>Pseudomonadota</taxon>
        <taxon>Alphaproteobacteria</taxon>
        <taxon>Hyphomicrobiales</taxon>
        <taxon>Methylobacteriaceae</taxon>
        <taxon>Microvirga</taxon>
    </lineage>
</organism>
<gene>
    <name evidence="1" type="ORF">HPT29_028540</name>
</gene>
<evidence type="ECO:0000313" key="1">
    <source>
        <dbReference type="EMBL" id="UVF22852.1"/>
    </source>
</evidence>
<dbReference type="InterPro" id="IPR011664">
    <property type="entry name" value="Abi_system_AbiD/AbiF-like"/>
</dbReference>
<keyword evidence="2" id="KW-1185">Reference proteome</keyword>